<dbReference type="InterPro" id="IPR011006">
    <property type="entry name" value="CheY-like_superfamily"/>
</dbReference>
<dbReference type="PRINTS" id="PR00344">
    <property type="entry name" value="BCTRLSENSOR"/>
</dbReference>
<dbReference type="PROSITE" id="PS50110">
    <property type="entry name" value="RESPONSE_REGULATORY"/>
    <property type="match status" value="2"/>
</dbReference>
<evidence type="ECO:0000259" key="11">
    <source>
        <dbReference type="PROSITE" id="PS50109"/>
    </source>
</evidence>
<dbReference type="InterPro" id="IPR001789">
    <property type="entry name" value="Sig_transdc_resp-reg_receiver"/>
</dbReference>
<gene>
    <name evidence="14" type="primary">barA_1</name>
    <name evidence="14" type="ORF">ERS852407_00325</name>
</gene>
<dbReference type="InterPro" id="IPR003594">
    <property type="entry name" value="HATPase_dom"/>
</dbReference>
<dbReference type="Gene3D" id="3.30.450.20">
    <property type="entry name" value="PAS domain"/>
    <property type="match status" value="1"/>
</dbReference>
<dbReference type="CDD" id="cd17546">
    <property type="entry name" value="REC_hyHK_CKI1_RcsC-like"/>
    <property type="match status" value="2"/>
</dbReference>
<comment type="similarity">
    <text evidence="2">In the N-terminal section; belongs to the phytochrome family.</text>
</comment>
<keyword evidence="6 14" id="KW-0418">Kinase</keyword>
<dbReference type="InterPro" id="IPR036890">
    <property type="entry name" value="HATPase_C_sf"/>
</dbReference>
<organism evidence="14 15">
    <name type="scientific">Hungatella hathewayi</name>
    <dbReference type="NCBI Taxonomy" id="154046"/>
    <lineage>
        <taxon>Bacteria</taxon>
        <taxon>Bacillati</taxon>
        <taxon>Bacillota</taxon>
        <taxon>Clostridia</taxon>
        <taxon>Lachnospirales</taxon>
        <taxon>Lachnospiraceae</taxon>
        <taxon>Hungatella</taxon>
    </lineage>
</organism>
<accession>A0A173X8K8</accession>
<dbReference type="Pfam" id="PF00072">
    <property type="entry name" value="Response_reg"/>
    <property type="match status" value="2"/>
</dbReference>
<evidence type="ECO:0000313" key="15">
    <source>
        <dbReference type="Proteomes" id="UP000095651"/>
    </source>
</evidence>
<dbReference type="InterPro" id="IPR003661">
    <property type="entry name" value="HisK_dim/P_dom"/>
</dbReference>
<dbReference type="InterPro" id="IPR036097">
    <property type="entry name" value="HisK_dim/P_sf"/>
</dbReference>
<evidence type="ECO:0000256" key="5">
    <source>
        <dbReference type="ARBA" id="ARBA00022553"/>
    </source>
</evidence>
<dbReference type="SUPFAM" id="SSF55781">
    <property type="entry name" value="GAF domain-like"/>
    <property type="match status" value="1"/>
</dbReference>
<dbReference type="Gene3D" id="1.10.287.130">
    <property type="match status" value="1"/>
</dbReference>
<dbReference type="PROSITE" id="PS50109">
    <property type="entry name" value="HIS_KIN"/>
    <property type="match status" value="1"/>
</dbReference>
<dbReference type="SMART" id="SM00388">
    <property type="entry name" value="HisKA"/>
    <property type="match status" value="1"/>
</dbReference>
<dbReference type="SMART" id="SM00448">
    <property type="entry name" value="REC"/>
    <property type="match status" value="2"/>
</dbReference>
<dbReference type="SUPFAM" id="SSF52172">
    <property type="entry name" value="CheY-like"/>
    <property type="match status" value="2"/>
</dbReference>
<dbReference type="Gene3D" id="3.40.50.2300">
    <property type="match status" value="2"/>
</dbReference>
<evidence type="ECO:0000256" key="3">
    <source>
        <dbReference type="ARBA" id="ARBA00012438"/>
    </source>
</evidence>
<evidence type="ECO:0000259" key="13">
    <source>
        <dbReference type="PROSITE" id="PS50113"/>
    </source>
</evidence>
<dbReference type="Proteomes" id="UP000095651">
    <property type="component" value="Unassembled WGS sequence"/>
</dbReference>
<keyword evidence="5 10" id="KW-0597">Phosphoprotein</keyword>
<dbReference type="EC" id="2.7.13.3" evidence="3"/>
<evidence type="ECO:0000256" key="2">
    <source>
        <dbReference type="ARBA" id="ARBA00006402"/>
    </source>
</evidence>
<name>A0A173X8K8_9FIRM</name>
<evidence type="ECO:0000256" key="4">
    <source>
        <dbReference type="ARBA" id="ARBA00018672"/>
    </source>
</evidence>
<dbReference type="PANTHER" id="PTHR45339:SF1">
    <property type="entry name" value="HYBRID SIGNAL TRANSDUCTION HISTIDINE KINASE J"/>
    <property type="match status" value="1"/>
</dbReference>
<dbReference type="PANTHER" id="PTHR45339">
    <property type="entry name" value="HYBRID SIGNAL TRANSDUCTION HISTIDINE KINASE J"/>
    <property type="match status" value="1"/>
</dbReference>
<dbReference type="InterPro" id="IPR000700">
    <property type="entry name" value="PAS-assoc_C"/>
</dbReference>
<keyword evidence="7" id="KW-0902">Two-component regulatory system</keyword>
<dbReference type="CDD" id="cd00082">
    <property type="entry name" value="HisKA"/>
    <property type="match status" value="1"/>
</dbReference>
<dbReference type="Gene3D" id="3.30.450.40">
    <property type="match status" value="1"/>
</dbReference>
<dbReference type="InterPro" id="IPR035965">
    <property type="entry name" value="PAS-like_dom_sf"/>
</dbReference>
<dbReference type="SUPFAM" id="SSF55874">
    <property type="entry name" value="ATPase domain of HSP90 chaperone/DNA topoisomerase II/histidine kinase"/>
    <property type="match status" value="1"/>
</dbReference>
<evidence type="ECO:0000256" key="9">
    <source>
        <dbReference type="ARBA" id="ARBA00074306"/>
    </source>
</evidence>
<dbReference type="AlphaFoldDB" id="A0A173X8K8"/>
<evidence type="ECO:0000256" key="6">
    <source>
        <dbReference type="ARBA" id="ARBA00022777"/>
    </source>
</evidence>
<dbReference type="Gene3D" id="3.30.565.10">
    <property type="entry name" value="Histidine kinase-like ATPase, C-terminal domain"/>
    <property type="match status" value="1"/>
</dbReference>
<feature type="modified residue" description="4-aspartylphosphate" evidence="10">
    <location>
        <position position="792"/>
    </location>
</feature>
<comment type="function">
    <text evidence="8">May play the central regulatory role in sporulation. It may be an element of the effector pathway responsible for the activation of sporulation genes in response to nutritional stress. Spo0A may act in concert with spo0H (a sigma factor) to control the expression of some genes that are critical to the sporulation process.</text>
</comment>
<dbReference type="InterPro" id="IPR029016">
    <property type="entry name" value="GAF-like_dom_sf"/>
</dbReference>
<feature type="domain" description="Response regulatory" evidence="12">
    <location>
        <begin position="740"/>
        <end position="861"/>
    </location>
</feature>
<keyword evidence="14" id="KW-0808">Transferase</keyword>
<dbReference type="Pfam" id="PF02518">
    <property type="entry name" value="HATPase_c"/>
    <property type="match status" value="1"/>
</dbReference>
<feature type="domain" description="Histidine kinase" evidence="11">
    <location>
        <begin position="360"/>
        <end position="584"/>
    </location>
</feature>
<feature type="domain" description="Response regulatory" evidence="12">
    <location>
        <begin position="598"/>
        <end position="718"/>
    </location>
</feature>
<proteinExistence type="inferred from homology"/>
<evidence type="ECO:0000256" key="10">
    <source>
        <dbReference type="PROSITE-ProRule" id="PRU00169"/>
    </source>
</evidence>
<sequence>MNTDNYSQLKTRILDILWNETDFDAAVRRVLVLVGNEFSADIVYISEYSVSDSQFINTYLWTAPGFMDSAWNRKDTDQKRLDAQRGAFAMGSTTAFWSTDTLPEESAAILKRLGTRSLLQAPIKAQGRLAACIGLSDSVRFRTDWEGDTKTRECVMTIAQIIGIFLLKTRYEQINGDYQNKLEKSLLASQKRTDAAYDLLDSISSGVILVRLYPDGRAKPLYANLGMYRLLRIPRTAEDAIVPDRNAAVLESEYFDDFFANIPEPDNQRVRQEYREGFKTDHFSVKKYRLLRGDGTYVWVSSNLSLRESTAECRIYYATYTDMSEEISLQTNLMEMLQKEKQITADLEKANRAKSDFLSRMSHDIRTPMNAIMGLSSIARTHLNIQERLVDCLDKIDSSAKLLLSIINEVLDMSKVESGKITLSEEEVHLAELIHSVVSMVQPLVDEKQQQFQIHVNDIEHESVLGDVQRLQQLIMNLLTNAIKYTPTEGLIRLDIFEKPSNDPEKSCYEFVVEDNGIGMHSEFLTRVFEPFERADEKQIDAVQGTGLGLAICKSIAEKMGGSIQVESEYGAGSRFTASVTLRRSDGIADDEALRGLSVLVADDDEITCLNTCTRLEALGIRCEWVLNGQDAIKRASAMHESGRDYFAVILDLKMPELDGIETTQRLREVLGSRIPIILISAYDFSAYIDRAAAAGANDFITKPLFRSRLVSKLKQFLDSESTVQPEVQTQTGSLFMGKRILLVEDNDLNQEIASEMLETLGITVEVAGNGKAALERFMESPPGYYDLIFMDMQMPVMDGCTSTRKIRAIERDDAKSIPIIAMTANAFADDRQKTAEAGMNEHLAKPINLEQLKRALDQWLKNSAVRFKTADE</sequence>
<dbReference type="EMBL" id="CYZE01000001">
    <property type="protein sequence ID" value="CUN48119.1"/>
    <property type="molecule type" value="Genomic_DNA"/>
</dbReference>
<dbReference type="PROSITE" id="PS50113">
    <property type="entry name" value="PAC"/>
    <property type="match status" value="1"/>
</dbReference>
<protein>
    <recommendedName>
        <fullName evidence="9">Circadian input-output histidine kinase CikA</fullName>
        <ecNumber evidence="3">2.7.13.3</ecNumber>
    </recommendedName>
    <alternativeName>
        <fullName evidence="4">Stage 0 sporulation protein A homolog</fullName>
    </alternativeName>
</protein>
<dbReference type="RefSeq" id="WP_055652735.1">
    <property type="nucleotide sequence ID" value="NZ_CABIXC010000001.1"/>
</dbReference>
<dbReference type="InterPro" id="IPR004358">
    <property type="entry name" value="Sig_transdc_His_kin-like_C"/>
</dbReference>
<feature type="domain" description="PAC" evidence="13">
    <location>
        <begin position="284"/>
        <end position="335"/>
    </location>
</feature>
<dbReference type="SUPFAM" id="SSF47384">
    <property type="entry name" value="Homodimeric domain of signal transducing histidine kinase"/>
    <property type="match status" value="1"/>
</dbReference>
<dbReference type="Pfam" id="PF00512">
    <property type="entry name" value="HisKA"/>
    <property type="match status" value="1"/>
</dbReference>
<evidence type="ECO:0000256" key="8">
    <source>
        <dbReference type="ARBA" id="ARBA00024867"/>
    </source>
</evidence>
<dbReference type="SUPFAM" id="SSF55785">
    <property type="entry name" value="PYP-like sensor domain (PAS domain)"/>
    <property type="match status" value="1"/>
</dbReference>
<feature type="modified residue" description="4-aspartylphosphate" evidence="10">
    <location>
        <position position="652"/>
    </location>
</feature>
<dbReference type="FunFam" id="3.30.565.10:FF:000010">
    <property type="entry name" value="Sensor histidine kinase RcsC"/>
    <property type="match status" value="1"/>
</dbReference>
<reference evidence="14 15" key="1">
    <citation type="submission" date="2015-09" db="EMBL/GenBank/DDBJ databases">
        <authorList>
            <consortium name="Pathogen Informatics"/>
        </authorList>
    </citation>
    <scope>NUCLEOTIDE SEQUENCE [LARGE SCALE GENOMIC DNA]</scope>
    <source>
        <strain evidence="14 15">2789STDY5608850</strain>
    </source>
</reference>
<evidence type="ECO:0000256" key="1">
    <source>
        <dbReference type="ARBA" id="ARBA00000085"/>
    </source>
</evidence>
<evidence type="ECO:0000259" key="12">
    <source>
        <dbReference type="PROSITE" id="PS50110"/>
    </source>
</evidence>
<evidence type="ECO:0000313" key="14">
    <source>
        <dbReference type="EMBL" id="CUN48119.1"/>
    </source>
</evidence>
<dbReference type="SMART" id="SM00387">
    <property type="entry name" value="HATPase_c"/>
    <property type="match status" value="1"/>
</dbReference>
<evidence type="ECO:0000256" key="7">
    <source>
        <dbReference type="ARBA" id="ARBA00023012"/>
    </source>
</evidence>
<dbReference type="GO" id="GO:0000155">
    <property type="term" value="F:phosphorelay sensor kinase activity"/>
    <property type="evidence" value="ECO:0007669"/>
    <property type="project" value="InterPro"/>
</dbReference>
<comment type="catalytic activity">
    <reaction evidence="1">
        <text>ATP + protein L-histidine = ADP + protein N-phospho-L-histidine.</text>
        <dbReference type="EC" id="2.7.13.3"/>
    </reaction>
</comment>
<dbReference type="InterPro" id="IPR005467">
    <property type="entry name" value="His_kinase_dom"/>
</dbReference>